<proteinExistence type="predicted"/>
<dbReference type="Pfam" id="PF14110">
    <property type="entry name" value="DUF4282"/>
    <property type="match status" value="1"/>
</dbReference>
<protein>
    <recommendedName>
        <fullName evidence="4">DUF4282 domain-containing protein</fullName>
    </recommendedName>
</protein>
<reference evidence="2 3" key="1">
    <citation type="submission" date="2016-11" db="EMBL/GenBank/DDBJ databases">
        <authorList>
            <person name="Jaros S."/>
            <person name="Januszkiewicz K."/>
            <person name="Wedrychowicz H."/>
        </authorList>
    </citation>
    <scope>NUCLEOTIDE SEQUENCE [LARGE SCALE GENOMIC DNA]</scope>
    <source>
        <strain evidence="2 3">CGMCC 1.10681</strain>
    </source>
</reference>
<dbReference type="RefSeq" id="WP_073199193.1">
    <property type="nucleotide sequence ID" value="NZ_FRCZ01000001.1"/>
</dbReference>
<dbReference type="Proteomes" id="UP000184184">
    <property type="component" value="Unassembled WGS sequence"/>
</dbReference>
<dbReference type="AlphaFoldDB" id="A0A1M7JMJ2"/>
<keyword evidence="1" id="KW-0812">Transmembrane</keyword>
<accession>A0A1M7JMJ2</accession>
<evidence type="ECO:0000256" key="1">
    <source>
        <dbReference type="SAM" id="Phobius"/>
    </source>
</evidence>
<sequence length="99" mass="10924">MDKFIKFDSMITPMIIKIIFWIGVGLSVLSGLGIIISGFSAYYGGGFQVFLGLVVIVVGPLVIRIYCELLIVVFKMHDALQTIKDNTTPKEKSTSHLSE</sequence>
<keyword evidence="3" id="KW-1185">Reference proteome</keyword>
<evidence type="ECO:0000313" key="3">
    <source>
        <dbReference type="Proteomes" id="UP000184184"/>
    </source>
</evidence>
<dbReference type="EMBL" id="FRCZ01000001">
    <property type="protein sequence ID" value="SHM54329.1"/>
    <property type="molecule type" value="Genomic_DNA"/>
</dbReference>
<name>A0A1M7JMJ2_9BACI</name>
<feature type="transmembrane region" description="Helical" evidence="1">
    <location>
        <begin position="49"/>
        <end position="74"/>
    </location>
</feature>
<feature type="transmembrane region" description="Helical" evidence="1">
    <location>
        <begin position="20"/>
        <end position="43"/>
    </location>
</feature>
<organism evidence="2 3">
    <name type="scientific">Gracilibacillus kekensis</name>
    <dbReference type="NCBI Taxonomy" id="1027249"/>
    <lineage>
        <taxon>Bacteria</taxon>
        <taxon>Bacillati</taxon>
        <taxon>Bacillota</taxon>
        <taxon>Bacilli</taxon>
        <taxon>Bacillales</taxon>
        <taxon>Bacillaceae</taxon>
        <taxon>Gracilibacillus</taxon>
    </lineage>
</organism>
<gene>
    <name evidence="2" type="ORF">SAMN05216179_0420</name>
</gene>
<keyword evidence="1" id="KW-1133">Transmembrane helix</keyword>
<dbReference type="OrthoDB" id="280522at2"/>
<dbReference type="InterPro" id="IPR025557">
    <property type="entry name" value="DUF4282"/>
</dbReference>
<keyword evidence="1" id="KW-0472">Membrane</keyword>
<evidence type="ECO:0008006" key="4">
    <source>
        <dbReference type="Google" id="ProtNLM"/>
    </source>
</evidence>
<evidence type="ECO:0000313" key="2">
    <source>
        <dbReference type="EMBL" id="SHM54329.1"/>
    </source>
</evidence>